<accession>A0A3M7M160</accession>
<dbReference type="AlphaFoldDB" id="A0A3M7M160"/>
<dbReference type="GO" id="GO:0071555">
    <property type="term" value="P:cell wall organization"/>
    <property type="evidence" value="ECO:0007669"/>
    <property type="project" value="UniProtKB-KW"/>
</dbReference>
<comment type="subcellular location">
    <subcellularLocation>
        <location evidence="1">Secreted</location>
    </subcellularLocation>
</comment>
<evidence type="ECO:0000256" key="8">
    <source>
        <dbReference type="ARBA" id="ARBA00023295"/>
    </source>
</evidence>
<dbReference type="EMBL" id="KE747814">
    <property type="protein sequence ID" value="RMZ68188.1"/>
    <property type="molecule type" value="Genomic_DNA"/>
</dbReference>
<keyword evidence="7" id="KW-0325">Glycoprotein</keyword>
<evidence type="ECO:0000256" key="6">
    <source>
        <dbReference type="ARBA" id="ARBA00023157"/>
    </source>
</evidence>
<name>A0A3M7M160_9PLEO</name>
<keyword evidence="9" id="KW-0961">Cell wall biogenesis/degradation</keyword>
<dbReference type="OrthoDB" id="2268901at2759"/>
<dbReference type="GO" id="GO:0004650">
    <property type="term" value="F:polygalacturonase activity"/>
    <property type="evidence" value="ECO:0007669"/>
    <property type="project" value="InterPro"/>
</dbReference>
<keyword evidence="4 11" id="KW-0732">Signal</keyword>
<keyword evidence="8 10" id="KW-0326">Glycosidase</keyword>
<keyword evidence="3" id="KW-0964">Secreted</keyword>
<dbReference type="SUPFAM" id="SSF51126">
    <property type="entry name" value="Pectin lyase-like"/>
    <property type="match status" value="1"/>
</dbReference>
<evidence type="ECO:0000256" key="1">
    <source>
        <dbReference type="ARBA" id="ARBA00004613"/>
    </source>
</evidence>
<evidence type="ECO:0000256" key="4">
    <source>
        <dbReference type="ARBA" id="ARBA00022729"/>
    </source>
</evidence>
<feature type="signal peptide" evidence="11">
    <location>
        <begin position="1"/>
        <end position="23"/>
    </location>
</feature>
<dbReference type="Gene3D" id="2.160.20.10">
    <property type="entry name" value="Single-stranded right-handed beta-helix, Pectin lyase-like"/>
    <property type="match status" value="1"/>
</dbReference>
<evidence type="ECO:0000256" key="10">
    <source>
        <dbReference type="RuleBase" id="RU361169"/>
    </source>
</evidence>
<evidence type="ECO:0000256" key="3">
    <source>
        <dbReference type="ARBA" id="ARBA00022525"/>
    </source>
</evidence>
<dbReference type="GO" id="GO:0005576">
    <property type="term" value="C:extracellular region"/>
    <property type="evidence" value="ECO:0007669"/>
    <property type="project" value="UniProtKB-SubCell"/>
</dbReference>
<evidence type="ECO:0000256" key="11">
    <source>
        <dbReference type="SAM" id="SignalP"/>
    </source>
</evidence>
<dbReference type="GO" id="GO:0005975">
    <property type="term" value="P:carbohydrate metabolic process"/>
    <property type="evidence" value="ECO:0007669"/>
    <property type="project" value="InterPro"/>
</dbReference>
<dbReference type="Pfam" id="PF00295">
    <property type="entry name" value="Glyco_hydro_28"/>
    <property type="match status" value="1"/>
</dbReference>
<comment type="similarity">
    <text evidence="2 10">Belongs to the glycosyl hydrolase 28 family.</text>
</comment>
<evidence type="ECO:0000313" key="13">
    <source>
        <dbReference type="Proteomes" id="UP000265663"/>
    </source>
</evidence>
<dbReference type="InterPro" id="IPR000743">
    <property type="entry name" value="Glyco_hydro_28"/>
</dbReference>
<evidence type="ECO:0000256" key="7">
    <source>
        <dbReference type="ARBA" id="ARBA00023180"/>
    </source>
</evidence>
<evidence type="ECO:0000256" key="9">
    <source>
        <dbReference type="ARBA" id="ARBA00023316"/>
    </source>
</evidence>
<protein>
    <submittedName>
        <fullName evidence="12">Rhamnogalacturonase a</fullName>
    </submittedName>
</protein>
<evidence type="ECO:0000313" key="12">
    <source>
        <dbReference type="EMBL" id="RMZ68188.1"/>
    </source>
</evidence>
<dbReference type="PANTHER" id="PTHR31736:SF19">
    <property type="entry name" value="PECTIN LYASE SUPERFAMILY PROTEIN-RELATED"/>
    <property type="match status" value="1"/>
</dbReference>
<gene>
    <name evidence="12" type="ORF">GMOD_00004394</name>
</gene>
<dbReference type="Proteomes" id="UP000265663">
    <property type="component" value="Unassembled WGS sequence"/>
</dbReference>
<evidence type="ECO:0000256" key="2">
    <source>
        <dbReference type="ARBA" id="ARBA00008834"/>
    </source>
</evidence>
<dbReference type="PANTHER" id="PTHR31736">
    <property type="match status" value="1"/>
</dbReference>
<keyword evidence="6" id="KW-1015">Disulfide bond</keyword>
<proteinExistence type="inferred from homology"/>
<dbReference type="InterPro" id="IPR012334">
    <property type="entry name" value="Pectin_lyas_fold"/>
</dbReference>
<organism evidence="12 13">
    <name type="scientific">Pyrenophora seminiperda CCB06</name>
    <dbReference type="NCBI Taxonomy" id="1302712"/>
    <lineage>
        <taxon>Eukaryota</taxon>
        <taxon>Fungi</taxon>
        <taxon>Dikarya</taxon>
        <taxon>Ascomycota</taxon>
        <taxon>Pezizomycotina</taxon>
        <taxon>Dothideomycetes</taxon>
        <taxon>Pleosporomycetidae</taxon>
        <taxon>Pleosporales</taxon>
        <taxon>Pleosporineae</taxon>
        <taxon>Pleosporaceae</taxon>
        <taxon>Pyrenophora</taxon>
    </lineage>
</organism>
<evidence type="ECO:0000256" key="5">
    <source>
        <dbReference type="ARBA" id="ARBA00022801"/>
    </source>
</evidence>
<reference evidence="12 13" key="1">
    <citation type="journal article" date="2014" name="PLoS ONE">
        <title>De novo Genome Assembly of the Fungal Plant Pathogen Pyrenophora semeniperda.</title>
        <authorList>
            <person name="Soliai M.M."/>
            <person name="Meyer S.E."/>
            <person name="Udall J.A."/>
            <person name="Elzinga D.E."/>
            <person name="Hermansen R.A."/>
            <person name="Bodily P.M."/>
            <person name="Hart A.A."/>
            <person name="Coleman C.E."/>
        </authorList>
    </citation>
    <scope>NUCLEOTIDE SEQUENCE [LARGE SCALE GENOMIC DNA]</scope>
    <source>
        <strain evidence="12 13">CCB06</strain>
        <tissue evidence="12">Mycelium</tissue>
    </source>
</reference>
<feature type="chain" id="PRO_5018227120" evidence="11">
    <location>
        <begin position="24"/>
        <end position="446"/>
    </location>
</feature>
<keyword evidence="13" id="KW-1185">Reference proteome</keyword>
<dbReference type="InterPro" id="IPR011050">
    <property type="entry name" value="Pectin_lyase_fold/virulence"/>
</dbReference>
<keyword evidence="5 10" id="KW-0378">Hydrolase</keyword>
<dbReference type="GO" id="GO:0046576">
    <property type="term" value="F:rhamnogalacturonan alpha-L-rhamnopyranosyl-(1-&gt;4)-alpha-D-galactopyranosyluronide lyase activity"/>
    <property type="evidence" value="ECO:0007669"/>
    <property type="project" value="UniProtKB-ARBA"/>
</dbReference>
<sequence>MKHHPSLLHHLLLFTTALTPALAQLSGKVGPLTTHAAKSAVKTCNVLDYGAKADKSTDLGPALLSAFTACKTGGTVVVPSGDYALATWVTFEGGKAWALQLDGVIYRTGSAAGNMLFVRNADDFEMFSSKGEGGIQGNGYQDHKNGKRNGARILRVEQTHNFSVHDIKLVDAPMFHFVMNTCTNGEAYNMAIRGGDEGGLDGVDVSGTNIWVHDIMVTNKDECVTVKSPSKNLLIENIYCNASGGCAIGSLTANTAISSITYRNIYTSRSNQMMMVKSNGGTGFVESLLFENFIGHGNAYSLDIDQAWASMSTLAGDGVQLSNMTFRNWKGTVANGAERGPVKVVCADKMPCVGITIEDLTMWTETGGRNVDMCRSAYGSGACLKSGGSGAYAVVTSTQTSAPKGYEAPTMTGDLKQGFGTASAIPLPEWPEEFYPGVAPIKKLAG</sequence>